<keyword evidence="1" id="KW-0863">Zinc-finger</keyword>
<feature type="domain" description="C3H1-type" evidence="3">
    <location>
        <begin position="329"/>
        <end position="352"/>
    </location>
</feature>
<dbReference type="Pfam" id="PF00642">
    <property type="entry name" value="zf-CCCH"/>
    <property type="match status" value="1"/>
</dbReference>
<evidence type="ECO:0000259" key="3">
    <source>
        <dbReference type="PROSITE" id="PS50103"/>
    </source>
</evidence>
<reference evidence="4 5" key="1">
    <citation type="submission" date="2020-04" db="EMBL/GenBank/DDBJ databases">
        <title>Perkinsus olseni comparative genomics.</title>
        <authorList>
            <person name="Bogema D.R."/>
        </authorList>
    </citation>
    <scope>NUCLEOTIDE SEQUENCE [LARGE SCALE GENOMIC DNA]</scope>
    <source>
        <strain evidence="4">00978-12</strain>
    </source>
</reference>
<dbReference type="GO" id="GO:0008270">
    <property type="term" value="F:zinc ion binding"/>
    <property type="evidence" value="ECO:0007669"/>
    <property type="project" value="UniProtKB-KW"/>
</dbReference>
<dbReference type="AlphaFoldDB" id="A0A7J6PAJ9"/>
<comment type="caution">
    <text evidence="4">The sequence shown here is derived from an EMBL/GenBank/DDBJ whole genome shotgun (WGS) entry which is preliminary data.</text>
</comment>
<keyword evidence="1" id="KW-0862">Zinc</keyword>
<proteinExistence type="predicted"/>
<feature type="compositionally biased region" description="Low complexity" evidence="2">
    <location>
        <begin position="663"/>
        <end position="677"/>
    </location>
</feature>
<feature type="region of interest" description="Disordered" evidence="2">
    <location>
        <begin position="630"/>
        <end position="684"/>
    </location>
</feature>
<dbReference type="Proteomes" id="UP000541610">
    <property type="component" value="Unassembled WGS sequence"/>
</dbReference>
<dbReference type="EMBL" id="JABANP010000050">
    <property type="protein sequence ID" value="KAF4693082.1"/>
    <property type="molecule type" value="Genomic_DNA"/>
</dbReference>
<feature type="compositionally biased region" description="Polar residues" evidence="2">
    <location>
        <begin position="444"/>
        <end position="465"/>
    </location>
</feature>
<protein>
    <submittedName>
        <fullName evidence="4">Katanin p60 ATPase-containing subunit A1</fullName>
    </submittedName>
</protein>
<dbReference type="PROSITE" id="PS50103">
    <property type="entry name" value="ZF_C3H1"/>
    <property type="match status" value="1"/>
</dbReference>
<evidence type="ECO:0000256" key="1">
    <source>
        <dbReference type="PROSITE-ProRule" id="PRU00723"/>
    </source>
</evidence>
<organism evidence="4 5">
    <name type="scientific">Perkinsus olseni</name>
    <name type="common">Perkinsus atlanticus</name>
    <dbReference type="NCBI Taxonomy" id="32597"/>
    <lineage>
        <taxon>Eukaryota</taxon>
        <taxon>Sar</taxon>
        <taxon>Alveolata</taxon>
        <taxon>Perkinsozoa</taxon>
        <taxon>Perkinsea</taxon>
        <taxon>Perkinsida</taxon>
        <taxon>Perkinsidae</taxon>
        <taxon>Perkinsus</taxon>
    </lineage>
</organism>
<dbReference type="InterPro" id="IPR000571">
    <property type="entry name" value="Znf_CCCH"/>
</dbReference>
<gene>
    <name evidence="4" type="primary">KATNA1_3</name>
    <name evidence="4" type="ORF">FOZ60_011866</name>
</gene>
<sequence length="815" mass="85460">MAARLTLYLSSLDRAAPARMPEVLQHGVWRYLREAGTVGLVSEAIEPPRRLEVSAQAGFWIKHFCVDEWDTSILLTFRNDAQSGGLYKYREGQGLERISVEPIDAFCVNSAQGCVYAFRAHQLFCIRHRDAPYNAHRIWTMSPDWSPPGFMVSRGNHIVFGSLRREAPKHCSGITVLTLSGQAVRVSSLDFRSDMEASLKFRRMLIDAFQDWNKDLCILVCIGETLLSRSLTGDTWHDMKMRGQVRQMATVQSSIINDQFRDEDETAPPLLAIVRHSSHNLASDSEVFYLARFEVVDLHRGEIVVSVAWLQTPWCPNLAFVEHTVYFQACGQAVDKGTCRYGDSCKFVHAQRRGVSASNPFGGTVSASPFGSSASSGQVSGNPFAATAKPAPSPFGAGSVPATPSPFGGVSGGASGAFGSSAPSPFGGAAGTGAFGSAQPSPSPFGNASTAKPSPFGSTGSTVSPSPFGGAAAKPSPFGQPSLPAPSSSDGFPAAAAGGFSTAASTTAVKPPSGNLPAATVAGTLAPDESNRKIRENIAAALNKGELYPLSSFGPDGQGNLTPPGIDLSFEELRFQDPEGQHLRETIAKTEASLDKIMPKPALSKYFGVDGGMKSASPFGVGATTASPFGEASAQAKPSPFGTAATQKPSPFGAAASPPPAASPFGEFGGVQSTGSSSFGGFGGPFGGKPSPFGAVKGGPFGGTQSTVIPELPWPENLVARAGIPASKMPSWIPRAPLALLPEIKPPAELSEKDVGSYKSPEFSLDAFPSLPPTIELLTYGSLSSLLVVSAISELHHGVRMTDASLVSRNELLSS</sequence>
<evidence type="ECO:0000256" key="2">
    <source>
        <dbReference type="SAM" id="MobiDB-lite"/>
    </source>
</evidence>
<keyword evidence="1" id="KW-0479">Metal-binding</keyword>
<dbReference type="OrthoDB" id="10264631at2759"/>
<feature type="zinc finger region" description="C3H1-type" evidence="1">
    <location>
        <begin position="329"/>
        <end position="352"/>
    </location>
</feature>
<feature type="region of interest" description="Disordered" evidence="2">
    <location>
        <begin position="431"/>
        <end position="491"/>
    </location>
</feature>
<accession>A0A7J6PAJ9</accession>
<evidence type="ECO:0000313" key="4">
    <source>
        <dbReference type="EMBL" id="KAF4693082.1"/>
    </source>
</evidence>
<name>A0A7J6PAJ9_PEROL</name>
<evidence type="ECO:0000313" key="5">
    <source>
        <dbReference type="Proteomes" id="UP000541610"/>
    </source>
</evidence>